<feature type="signal peptide" evidence="2">
    <location>
        <begin position="1"/>
        <end position="23"/>
    </location>
</feature>
<dbReference type="SUPFAM" id="SSF75011">
    <property type="entry name" value="3-carboxy-cis,cis-mucoante lactonizing enzyme"/>
    <property type="match status" value="1"/>
</dbReference>
<reference evidence="3 4" key="1">
    <citation type="journal article" date="2016" name="Antonie Van Leeuwenhoek">
        <title>Nocardia donostiensis sp. nov., isolated from human respiratory specimens.</title>
        <authorList>
            <person name="Ercibengoa M."/>
            <person name="Bell M."/>
            <person name="Marimon J.M."/>
            <person name="Humrighouse B."/>
            <person name="Klenk H.P."/>
            <person name="Potter G."/>
            <person name="Perez-Trallero E."/>
        </authorList>
    </citation>
    <scope>NUCLEOTIDE SEQUENCE [LARGE SCALE GENOMIC DNA]</scope>
    <source>
        <strain evidence="3 4">X1655</strain>
    </source>
</reference>
<dbReference type="Proteomes" id="UP000188836">
    <property type="component" value="Unassembled WGS sequence"/>
</dbReference>
<organism evidence="3 4">
    <name type="scientific">Nocardia donostiensis</name>
    <dbReference type="NCBI Taxonomy" id="1538463"/>
    <lineage>
        <taxon>Bacteria</taxon>
        <taxon>Bacillati</taxon>
        <taxon>Actinomycetota</taxon>
        <taxon>Actinomycetes</taxon>
        <taxon>Mycobacteriales</taxon>
        <taxon>Nocardiaceae</taxon>
        <taxon>Nocardia</taxon>
    </lineage>
</organism>
<gene>
    <name evidence="3" type="ORF">B0T46_08425</name>
</gene>
<dbReference type="InterPro" id="IPR017549">
    <property type="entry name" value="APMV_L690"/>
</dbReference>
<comment type="caution">
    <text evidence="3">The sequence shown here is derived from an EMBL/GenBank/DDBJ whole genome shotgun (WGS) entry which is preliminary data.</text>
</comment>
<dbReference type="RefSeq" id="WP_077115953.1">
    <property type="nucleotide sequence ID" value="NZ_MUKP01000058.1"/>
</dbReference>
<dbReference type="AlphaFoldDB" id="A0A1W0B546"/>
<proteinExistence type="predicted"/>
<keyword evidence="2" id="KW-0732">Signal</keyword>
<feature type="region of interest" description="Disordered" evidence="1">
    <location>
        <begin position="297"/>
        <end position="330"/>
    </location>
</feature>
<dbReference type="PROSITE" id="PS51257">
    <property type="entry name" value="PROKAR_LIPOPROTEIN"/>
    <property type="match status" value="1"/>
</dbReference>
<dbReference type="NCBIfam" id="TIGR03118">
    <property type="entry name" value="PEPCTERM_chp_1"/>
    <property type="match status" value="2"/>
</dbReference>
<feature type="chain" id="PRO_5012867879" evidence="2">
    <location>
        <begin position="24"/>
        <end position="471"/>
    </location>
</feature>
<dbReference type="STRING" id="1538463.B0T36_12685"/>
<evidence type="ECO:0000256" key="2">
    <source>
        <dbReference type="SAM" id="SignalP"/>
    </source>
</evidence>
<protein>
    <submittedName>
        <fullName evidence="3">TIGR03118 family protein</fullName>
    </submittedName>
</protein>
<dbReference type="EMBL" id="MUMY01000005">
    <property type="protein sequence ID" value="ONM49422.1"/>
    <property type="molecule type" value="Genomic_DNA"/>
</dbReference>
<evidence type="ECO:0000313" key="4">
    <source>
        <dbReference type="Proteomes" id="UP000188836"/>
    </source>
</evidence>
<evidence type="ECO:0000256" key="1">
    <source>
        <dbReference type="SAM" id="MobiDB-lite"/>
    </source>
</evidence>
<name>A0A1W0B546_9NOCA</name>
<evidence type="ECO:0000313" key="3">
    <source>
        <dbReference type="EMBL" id="ONM49422.1"/>
    </source>
</evidence>
<keyword evidence="4" id="KW-1185">Reference proteome</keyword>
<accession>A0A1W0B546</accession>
<sequence>MPTPRGRIGMVRVSALGAVLAVAAACSDSGPANDIAALPGNHYVLTQLVGSGDDSGAVLTVDELSQAWGLAARPGGHFWVGAGGTAFPFAGDVRAAADTALQRLFQDSFTAVDIPGADAETSEQSAGKITGVIANHAPVHSDLFVVRDQPVPLPGVPPLLLTGSARHILATDSGTLSAWTELAHDGAIVRHDGPASLVFDGAAQGMSFSGLAIAPSGDALLVADFGAEPQVRTFDKNWQLVPTTGFVNPFASGDEIDPDKPELGRQVLPGDPAPYNVTTIGDRVFVSYAITQPVADDEVPGTVSTPGNGAEDAAGAGEQQGGAEGEDAGDALRFESGAPDVLDTAAEEASGDRPGKGKLVEYAADGTLVRIIDDAGRLNAPSAVAISPSTFGPLSGKLLVGNTAGAGRILAFDDATGEFVDYVRDASGAPLAVDGLRDFEFGDGVTVGDSDTLYLTAAGEDDSHLSSLRLK</sequence>